<evidence type="ECO:0000256" key="12">
    <source>
        <dbReference type="ARBA" id="ARBA00042615"/>
    </source>
</evidence>
<dbReference type="PANTHER" id="PTHR30417:SF4">
    <property type="entry name" value="1,6-ANHYDRO-N-ACETYLMURAMYL-L-ALANINE AMIDASE AMPD"/>
    <property type="match status" value="1"/>
</dbReference>
<comment type="cofactor">
    <cofactor evidence="2">
        <name>Zn(2+)</name>
        <dbReference type="ChEBI" id="CHEBI:29105"/>
    </cofactor>
</comment>
<dbReference type="SMART" id="SM00644">
    <property type="entry name" value="Ami_2"/>
    <property type="match status" value="1"/>
</dbReference>
<evidence type="ECO:0000256" key="5">
    <source>
        <dbReference type="ARBA" id="ARBA00011901"/>
    </source>
</evidence>
<dbReference type="InterPro" id="IPR036505">
    <property type="entry name" value="Amidase/PGRP_sf"/>
</dbReference>
<evidence type="ECO:0000259" key="13">
    <source>
        <dbReference type="SMART" id="SM00644"/>
    </source>
</evidence>
<evidence type="ECO:0000256" key="10">
    <source>
        <dbReference type="ARBA" id="ARBA00023316"/>
    </source>
</evidence>
<dbReference type="InterPro" id="IPR051206">
    <property type="entry name" value="NAMLAA_amidase_2"/>
</dbReference>
<dbReference type="PANTHER" id="PTHR30417">
    <property type="entry name" value="N-ACETYLMURAMOYL-L-ALANINE AMIDASE AMID"/>
    <property type="match status" value="1"/>
</dbReference>
<keyword evidence="10" id="KW-0961">Cell wall biogenesis/degradation</keyword>
<keyword evidence="6" id="KW-0963">Cytoplasm</keyword>
<comment type="similarity">
    <text evidence="4">Belongs to the N-acetylmuramoyl-L-alanine amidase 2 family.</text>
</comment>
<keyword evidence="7" id="KW-0479">Metal-binding</keyword>
<reference evidence="15" key="1">
    <citation type="journal article" date="2019" name="Int. J. Syst. Evol. Microbiol.">
        <title>The Global Catalogue of Microorganisms (GCM) 10K type strain sequencing project: providing services to taxonomists for standard genome sequencing and annotation.</title>
        <authorList>
            <consortium name="The Broad Institute Genomics Platform"/>
            <consortium name="The Broad Institute Genome Sequencing Center for Infectious Disease"/>
            <person name="Wu L."/>
            <person name="Ma J."/>
        </authorList>
    </citation>
    <scope>NUCLEOTIDE SEQUENCE [LARGE SCALE GENOMIC DNA]</scope>
    <source>
        <strain evidence="15">JCM 17551</strain>
    </source>
</reference>
<dbReference type="NCBIfam" id="NF008758">
    <property type="entry name" value="PRK11789.1"/>
    <property type="match status" value="1"/>
</dbReference>
<name>A0ABP7M0W9_9GAMM</name>
<accession>A0ABP7M0W9</accession>
<dbReference type="RefSeq" id="WP_344794342.1">
    <property type="nucleotide sequence ID" value="NZ_BAABBN010000002.1"/>
</dbReference>
<protein>
    <recommendedName>
        <fullName evidence="11">1,6-anhydro-N-acetylmuramyl-L-alanine amidase AmpD</fullName>
        <ecNumber evidence="5">3.5.1.28</ecNumber>
    </recommendedName>
    <alternativeName>
        <fullName evidence="12">N-acetylmuramoyl-L-alanine amidase</fullName>
    </alternativeName>
</protein>
<dbReference type="EMBL" id="BAABBN010000002">
    <property type="protein sequence ID" value="GAA3910115.1"/>
    <property type="molecule type" value="Genomic_DNA"/>
</dbReference>
<comment type="subcellular location">
    <subcellularLocation>
        <location evidence="3">Cytoplasm</location>
    </subcellularLocation>
</comment>
<comment type="catalytic activity">
    <reaction evidence="1">
        <text>Hydrolyzes the link between N-acetylmuramoyl residues and L-amino acid residues in certain cell-wall glycopeptides.</text>
        <dbReference type="EC" id="3.5.1.28"/>
    </reaction>
</comment>
<evidence type="ECO:0000256" key="11">
    <source>
        <dbReference type="ARBA" id="ARBA00039257"/>
    </source>
</evidence>
<gene>
    <name evidence="14" type="primary">ampD</name>
    <name evidence="14" type="ORF">GCM10022277_00990</name>
</gene>
<dbReference type="Pfam" id="PF01510">
    <property type="entry name" value="Amidase_2"/>
    <property type="match status" value="1"/>
</dbReference>
<evidence type="ECO:0000256" key="8">
    <source>
        <dbReference type="ARBA" id="ARBA00022801"/>
    </source>
</evidence>
<evidence type="ECO:0000313" key="15">
    <source>
        <dbReference type="Proteomes" id="UP001501565"/>
    </source>
</evidence>
<dbReference type="Proteomes" id="UP001501565">
    <property type="component" value="Unassembled WGS sequence"/>
</dbReference>
<evidence type="ECO:0000256" key="1">
    <source>
        <dbReference type="ARBA" id="ARBA00001561"/>
    </source>
</evidence>
<dbReference type="InterPro" id="IPR002502">
    <property type="entry name" value="Amidase_domain"/>
</dbReference>
<keyword evidence="8" id="KW-0378">Hydrolase</keyword>
<evidence type="ECO:0000256" key="7">
    <source>
        <dbReference type="ARBA" id="ARBA00022723"/>
    </source>
</evidence>
<evidence type="ECO:0000256" key="9">
    <source>
        <dbReference type="ARBA" id="ARBA00022833"/>
    </source>
</evidence>
<organism evidence="14 15">
    <name type="scientific">Litoribacillus peritrichatus</name>
    <dbReference type="NCBI Taxonomy" id="718191"/>
    <lineage>
        <taxon>Bacteria</taxon>
        <taxon>Pseudomonadati</taxon>
        <taxon>Pseudomonadota</taxon>
        <taxon>Gammaproteobacteria</taxon>
        <taxon>Oceanospirillales</taxon>
        <taxon>Oceanospirillaceae</taxon>
        <taxon>Litoribacillus</taxon>
    </lineage>
</organism>
<dbReference type="CDD" id="cd06583">
    <property type="entry name" value="PGRP"/>
    <property type="match status" value="1"/>
</dbReference>
<sequence>MHIIEGWLTSAERIPSPNFNERPAHRSPSLLVIHNISLPPGQYGGGYVERFFQNSLDSTEHPFFEEIKALQVSSHFFIRRNGDIVQFVSTDERAWHAGVSEFQGEDNCNDFSLGIELEGTDTDPYEPAQYQSLTKLTKALMAAYPLITTERIAGHSDIAPDRKTDPGPAFSWAEYRSALIKNEL</sequence>
<keyword evidence="9" id="KW-0862">Zinc</keyword>
<evidence type="ECO:0000256" key="6">
    <source>
        <dbReference type="ARBA" id="ARBA00022490"/>
    </source>
</evidence>
<dbReference type="Gene3D" id="3.40.80.10">
    <property type="entry name" value="Peptidoglycan recognition protein-like"/>
    <property type="match status" value="1"/>
</dbReference>
<evidence type="ECO:0000256" key="3">
    <source>
        <dbReference type="ARBA" id="ARBA00004496"/>
    </source>
</evidence>
<dbReference type="SUPFAM" id="SSF55846">
    <property type="entry name" value="N-acetylmuramoyl-L-alanine amidase-like"/>
    <property type="match status" value="1"/>
</dbReference>
<keyword evidence="15" id="KW-1185">Reference proteome</keyword>
<dbReference type="EC" id="3.5.1.28" evidence="5"/>
<evidence type="ECO:0000256" key="2">
    <source>
        <dbReference type="ARBA" id="ARBA00001947"/>
    </source>
</evidence>
<proteinExistence type="inferred from homology"/>
<feature type="domain" description="N-acetylmuramoyl-L-alanine amidase" evidence="13">
    <location>
        <begin position="16"/>
        <end position="167"/>
    </location>
</feature>
<evidence type="ECO:0000256" key="4">
    <source>
        <dbReference type="ARBA" id="ARBA00007553"/>
    </source>
</evidence>
<evidence type="ECO:0000313" key="14">
    <source>
        <dbReference type="EMBL" id="GAA3910115.1"/>
    </source>
</evidence>
<comment type="caution">
    <text evidence="14">The sequence shown here is derived from an EMBL/GenBank/DDBJ whole genome shotgun (WGS) entry which is preliminary data.</text>
</comment>